<dbReference type="KEGG" id="pmaw:MACH26_11660"/>
<evidence type="ECO:0000259" key="2">
    <source>
        <dbReference type="Pfam" id="PF07603"/>
    </source>
</evidence>
<gene>
    <name evidence="3" type="ORF">MACH26_11660</name>
</gene>
<proteinExistence type="predicted"/>
<dbReference type="PANTHER" id="PTHR35812">
    <property type="entry name" value="LIPOPROTEIN"/>
    <property type="match status" value="1"/>
</dbReference>
<dbReference type="RefSeq" id="WP_338291630.1">
    <property type="nucleotide sequence ID" value="NZ_AP027272.1"/>
</dbReference>
<reference evidence="3" key="1">
    <citation type="submission" date="2023-01" db="EMBL/GenBank/DDBJ databases">
        <title>Complete genome sequence of Planctobacterium marinum strain Dej080120_11.</title>
        <authorList>
            <person name="Ueki S."/>
            <person name="Maruyama F."/>
        </authorList>
    </citation>
    <scope>NUCLEOTIDE SEQUENCE</scope>
    <source>
        <strain evidence="3">Dej080120_11</strain>
    </source>
</reference>
<feature type="chain" id="PRO_5041328087" description="Lcl C-terminal domain-containing protein" evidence="1">
    <location>
        <begin position="20"/>
        <end position="172"/>
    </location>
</feature>
<sequence length="172" mass="19370">MNKLTTLLFALLFSQSTQAQWRQTCLDAVPASTPTEQFIMHDNGTVTDTRTNLMWQTCLYGETYANGTCNPVGVIAYWNEALDIAENAQYAGYDDWRLPNIKELLSIVENQCVDPAMNLSVFPGASGTALWSSSPFNDSNEIWFVFMNSGDTWHDGEEYEPYAFKLVRDANP</sequence>
<organism evidence="3 4">
    <name type="scientific">Planctobacterium marinum</name>
    <dbReference type="NCBI Taxonomy" id="1631968"/>
    <lineage>
        <taxon>Bacteria</taxon>
        <taxon>Pseudomonadati</taxon>
        <taxon>Pseudomonadota</taxon>
        <taxon>Gammaproteobacteria</taxon>
        <taxon>Alteromonadales</taxon>
        <taxon>Alteromonadaceae</taxon>
        <taxon>Planctobacterium</taxon>
    </lineage>
</organism>
<dbReference type="Proteomes" id="UP001333710">
    <property type="component" value="Chromosome"/>
</dbReference>
<evidence type="ECO:0000313" key="4">
    <source>
        <dbReference type="Proteomes" id="UP001333710"/>
    </source>
</evidence>
<protein>
    <recommendedName>
        <fullName evidence="2">Lcl C-terminal domain-containing protein</fullName>
    </recommendedName>
</protein>
<keyword evidence="1" id="KW-0732">Signal</keyword>
<dbReference type="InterPro" id="IPR011460">
    <property type="entry name" value="Lcl_C"/>
</dbReference>
<dbReference type="PANTHER" id="PTHR35812:SF1">
    <property type="entry name" value="LIPOPROTEIN"/>
    <property type="match status" value="1"/>
</dbReference>
<dbReference type="AlphaFoldDB" id="A0AA48KTQ2"/>
<dbReference type="Pfam" id="PF07603">
    <property type="entry name" value="Lcl_C"/>
    <property type="match status" value="1"/>
</dbReference>
<evidence type="ECO:0000313" key="3">
    <source>
        <dbReference type="EMBL" id="BDX05645.1"/>
    </source>
</evidence>
<dbReference type="EMBL" id="AP027272">
    <property type="protein sequence ID" value="BDX05645.1"/>
    <property type="molecule type" value="Genomic_DNA"/>
</dbReference>
<name>A0AA48KTQ2_9ALTE</name>
<feature type="signal peptide" evidence="1">
    <location>
        <begin position="1"/>
        <end position="19"/>
    </location>
</feature>
<feature type="domain" description="Lcl C-terminal" evidence="2">
    <location>
        <begin position="44"/>
        <end position="168"/>
    </location>
</feature>
<keyword evidence="4" id="KW-1185">Reference proteome</keyword>
<accession>A0AA48KTQ2</accession>
<evidence type="ECO:0000256" key="1">
    <source>
        <dbReference type="SAM" id="SignalP"/>
    </source>
</evidence>